<reference evidence="3" key="1">
    <citation type="submission" date="2023-06" db="EMBL/GenBank/DDBJ databases">
        <title>Egi l300058.</title>
        <authorList>
            <person name="Gao L."/>
            <person name="Fang B.-Z."/>
            <person name="Li W.-J."/>
        </authorList>
    </citation>
    <scope>NUCLEOTIDE SEQUENCE</scope>
    <source>
        <strain evidence="3">EGI L300058</strain>
    </source>
</reference>
<evidence type="ECO:0000256" key="1">
    <source>
        <dbReference type="SAM" id="MobiDB-lite"/>
    </source>
</evidence>
<dbReference type="RefSeq" id="WP_301142277.1">
    <property type="nucleotide sequence ID" value="NZ_JAUHQA010000001.1"/>
</dbReference>
<feature type="compositionally biased region" description="Low complexity" evidence="1">
    <location>
        <begin position="108"/>
        <end position="118"/>
    </location>
</feature>
<dbReference type="Proteomes" id="UP001172708">
    <property type="component" value="Unassembled WGS sequence"/>
</dbReference>
<evidence type="ECO:0000256" key="2">
    <source>
        <dbReference type="SAM" id="SignalP"/>
    </source>
</evidence>
<protein>
    <submittedName>
        <fullName evidence="3">Uncharacterized protein</fullName>
    </submittedName>
</protein>
<feature type="region of interest" description="Disordered" evidence="1">
    <location>
        <begin position="153"/>
        <end position="252"/>
    </location>
</feature>
<feature type="region of interest" description="Disordered" evidence="1">
    <location>
        <begin position="88"/>
        <end position="137"/>
    </location>
</feature>
<dbReference type="EMBL" id="JAUHQA010000001">
    <property type="protein sequence ID" value="MDN4480812.1"/>
    <property type="molecule type" value="Genomic_DNA"/>
</dbReference>
<name>A0ABT8GH95_9MICO</name>
<feature type="compositionally biased region" description="Basic and acidic residues" evidence="1">
    <location>
        <begin position="220"/>
        <end position="252"/>
    </location>
</feature>
<feature type="chain" id="PRO_5047178015" evidence="2">
    <location>
        <begin position="24"/>
        <end position="252"/>
    </location>
</feature>
<keyword evidence="4" id="KW-1185">Reference proteome</keyword>
<feature type="compositionally biased region" description="Basic and acidic residues" evidence="1">
    <location>
        <begin position="161"/>
        <end position="210"/>
    </location>
</feature>
<comment type="caution">
    <text evidence="3">The sequence shown here is derived from an EMBL/GenBank/DDBJ whole genome shotgun (WGS) entry which is preliminary data.</text>
</comment>
<sequence>MNRPSFRTIAVAAGFLGVSFVVAGTASAMVGPPADAPVASAVELSQEDPASVTAPVEAGDAATDTDVVLPAPVEVGSAALKCSDQGVCDERHDHHDRSAAPADPPDRTTPAPSTTTPSCEWPTKPSRPTDGADPREWKRAVDEWASAWHATAQECGWDVDSWDRERGTWSNSGDERREEWQQHVDERDQHQRDRDRAWDDGHGDMREPRDSWQGPDEGDREGWRERSDEFHGEWKAPRDAWSDHAERRDGGR</sequence>
<feature type="signal peptide" evidence="2">
    <location>
        <begin position="1"/>
        <end position="23"/>
    </location>
</feature>
<proteinExistence type="predicted"/>
<evidence type="ECO:0000313" key="3">
    <source>
        <dbReference type="EMBL" id="MDN4480812.1"/>
    </source>
</evidence>
<keyword evidence="2" id="KW-0732">Signal</keyword>
<evidence type="ECO:0000313" key="4">
    <source>
        <dbReference type="Proteomes" id="UP001172708"/>
    </source>
</evidence>
<organism evidence="3 4">
    <name type="scientific">Demequina muriae</name>
    <dbReference type="NCBI Taxonomy" id="3051664"/>
    <lineage>
        <taxon>Bacteria</taxon>
        <taxon>Bacillati</taxon>
        <taxon>Actinomycetota</taxon>
        <taxon>Actinomycetes</taxon>
        <taxon>Micrococcales</taxon>
        <taxon>Demequinaceae</taxon>
        <taxon>Demequina</taxon>
    </lineage>
</organism>
<gene>
    <name evidence="3" type="ORF">QQX02_07765</name>
</gene>
<accession>A0ABT8GH95</accession>
<feature type="compositionally biased region" description="Basic and acidic residues" evidence="1">
    <location>
        <begin position="88"/>
        <end position="98"/>
    </location>
</feature>